<feature type="active site" description="Charge relay system" evidence="5">
    <location>
        <position position="262"/>
    </location>
</feature>
<dbReference type="InterPro" id="IPR010259">
    <property type="entry name" value="S8pro/Inhibitor_I9"/>
</dbReference>
<dbReference type="STRING" id="683960.A0A1E3NYT7"/>
<evidence type="ECO:0000256" key="2">
    <source>
        <dbReference type="ARBA" id="ARBA00022670"/>
    </source>
</evidence>
<feature type="domain" description="Inhibitor I9" evidence="9">
    <location>
        <begin position="86"/>
        <end position="182"/>
    </location>
</feature>
<evidence type="ECO:0000256" key="6">
    <source>
        <dbReference type="RuleBase" id="RU003355"/>
    </source>
</evidence>
<organism evidence="10 11">
    <name type="scientific">Wickerhamomyces anomalus (strain ATCC 58044 / CBS 1984 / NCYC 433 / NRRL Y-366-8)</name>
    <name type="common">Yeast</name>
    <name type="synonym">Hansenula anomala</name>
    <dbReference type="NCBI Taxonomy" id="683960"/>
    <lineage>
        <taxon>Eukaryota</taxon>
        <taxon>Fungi</taxon>
        <taxon>Dikarya</taxon>
        <taxon>Ascomycota</taxon>
        <taxon>Saccharomycotina</taxon>
        <taxon>Saccharomycetes</taxon>
        <taxon>Phaffomycetales</taxon>
        <taxon>Wickerhamomycetaceae</taxon>
        <taxon>Wickerhamomyces</taxon>
    </lineage>
</organism>
<dbReference type="RefSeq" id="XP_019037588.1">
    <property type="nucleotide sequence ID" value="XM_019183754.1"/>
</dbReference>
<reference evidence="10 11" key="1">
    <citation type="journal article" date="2016" name="Proc. Natl. Acad. Sci. U.S.A.">
        <title>Comparative genomics of biotechnologically important yeasts.</title>
        <authorList>
            <person name="Riley R."/>
            <person name="Haridas S."/>
            <person name="Wolfe K.H."/>
            <person name="Lopes M.R."/>
            <person name="Hittinger C.T."/>
            <person name="Goeker M."/>
            <person name="Salamov A.A."/>
            <person name="Wisecaver J.H."/>
            <person name="Long T.M."/>
            <person name="Calvey C.H."/>
            <person name="Aerts A.L."/>
            <person name="Barry K.W."/>
            <person name="Choi C."/>
            <person name="Clum A."/>
            <person name="Coughlan A.Y."/>
            <person name="Deshpande S."/>
            <person name="Douglass A.P."/>
            <person name="Hanson S.J."/>
            <person name="Klenk H.-P."/>
            <person name="LaButti K.M."/>
            <person name="Lapidus A."/>
            <person name="Lindquist E.A."/>
            <person name="Lipzen A.M."/>
            <person name="Meier-Kolthoff J.P."/>
            <person name="Ohm R.A."/>
            <person name="Otillar R.P."/>
            <person name="Pangilinan J.L."/>
            <person name="Peng Y."/>
            <person name="Rokas A."/>
            <person name="Rosa C.A."/>
            <person name="Scheuner C."/>
            <person name="Sibirny A.A."/>
            <person name="Slot J.C."/>
            <person name="Stielow J.B."/>
            <person name="Sun H."/>
            <person name="Kurtzman C.P."/>
            <person name="Blackwell M."/>
            <person name="Grigoriev I.V."/>
            <person name="Jeffries T.W."/>
        </authorList>
    </citation>
    <scope>NUCLEOTIDE SEQUENCE [LARGE SCALE GENOMIC DNA]</scope>
    <source>
        <strain evidence="11">ATCC 58044 / CBS 1984 / NCYC 433 / NRRL Y-366-8</strain>
    </source>
</reference>
<dbReference type="InterPro" id="IPR037045">
    <property type="entry name" value="S8pro/Inhibitor_I9_sf"/>
</dbReference>
<evidence type="ECO:0000313" key="11">
    <source>
        <dbReference type="Proteomes" id="UP000094112"/>
    </source>
</evidence>
<proteinExistence type="inferred from homology"/>
<dbReference type="FunFam" id="3.30.70.80:FF:000011">
    <property type="entry name" value="Vacuolar protease B"/>
    <property type="match status" value="1"/>
</dbReference>
<dbReference type="PROSITE" id="PS00138">
    <property type="entry name" value="SUBTILASE_SER"/>
    <property type="match status" value="1"/>
</dbReference>
<dbReference type="PROSITE" id="PS00137">
    <property type="entry name" value="SUBTILASE_HIS"/>
    <property type="match status" value="1"/>
</dbReference>
<dbReference type="GO" id="GO:0006508">
    <property type="term" value="P:proteolysis"/>
    <property type="evidence" value="ECO:0007669"/>
    <property type="project" value="UniProtKB-KW"/>
</dbReference>
<dbReference type="InterPro" id="IPR050131">
    <property type="entry name" value="Peptidase_S8_subtilisin-like"/>
</dbReference>
<evidence type="ECO:0000313" key="10">
    <source>
        <dbReference type="EMBL" id="ODQ58381.1"/>
    </source>
</evidence>
<sequence length="543" mass="57775">MKGSTLLPITVLVSIANALVIPTINTNDIFSVQNVLNQESLNNGATPAPAAPKVDSSILKNNLLKAEDAAELISTESAGRNIIPHRYIIVFKDSVKPEEVEFHKSWVKDEHINSAKALYEANPTHSFFQETNKESATELGGVLDGFHIDGLLSGYFGYFLDDTIDLIRRNPLVKFVEKDSRVFASEFETQNGAPWGLSRISHREALTLGSFNKYLYDNEAGKGVTSYVIDTGVNVKHQDFDGRAKWGSTIPQGDEDVDGNGHGTHCAGTIGSKHYGVAKEADIVAVKVLRSNGSGTMSDVVKGVEYAANAHAKAVKDGKKGFKGSTANMSLGGGKSPSLDLAVNAAVQAGIHFAVAAGNDNADACNYSPAAADKAVTVGASTLSDARAYFSNYGKCVDIFGPGLNILSTYIGSDSATATLSGTSMASPHVAGLLTYYLSLQPGSDSEFFTSKGGVTPAQLKKKIIDYSTKGKLTDIPDDTPNKLIYNGGGQDLKSFWGEEVNNKESNVLAGIDSEAAAAIIHDLEANVEHIMEDVKQFINNNV</sequence>
<dbReference type="PANTHER" id="PTHR43806">
    <property type="entry name" value="PEPTIDASE S8"/>
    <property type="match status" value="1"/>
</dbReference>
<dbReference type="Gene3D" id="3.30.70.80">
    <property type="entry name" value="Peptidase S8 propeptide/proteinase inhibitor I9"/>
    <property type="match status" value="1"/>
</dbReference>
<evidence type="ECO:0000259" key="9">
    <source>
        <dbReference type="Pfam" id="PF05922"/>
    </source>
</evidence>
<dbReference type="SUPFAM" id="SSF54897">
    <property type="entry name" value="Protease propeptides/inhibitors"/>
    <property type="match status" value="1"/>
</dbReference>
<keyword evidence="2 5" id="KW-0645">Protease</keyword>
<protein>
    <submittedName>
        <fullName evidence="10">Uncharacterized protein</fullName>
    </submittedName>
</protein>
<dbReference type="InterPro" id="IPR023827">
    <property type="entry name" value="Peptidase_S8_Asp-AS"/>
</dbReference>
<dbReference type="SUPFAM" id="SSF52743">
    <property type="entry name" value="Subtilisin-like"/>
    <property type="match status" value="1"/>
</dbReference>
<dbReference type="GO" id="GO:0007039">
    <property type="term" value="P:protein catabolic process in the vacuole"/>
    <property type="evidence" value="ECO:0007669"/>
    <property type="project" value="EnsemblFungi"/>
</dbReference>
<dbReference type="InterPro" id="IPR000209">
    <property type="entry name" value="Peptidase_S8/S53_dom"/>
</dbReference>
<dbReference type="GO" id="GO:0000425">
    <property type="term" value="P:pexophagy"/>
    <property type="evidence" value="ECO:0007669"/>
    <property type="project" value="EnsemblFungi"/>
</dbReference>
<dbReference type="Pfam" id="PF05922">
    <property type="entry name" value="Inhibitor_I9"/>
    <property type="match status" value="1"/>
</dbReference>
<evidence type="ECO:0000256" key="7">
    <source>
        <dbReference type="SAM" id="SignalP"/>
    </source>
</evidence>
<evidence type="ECO:0000256" key="5">
    <source>
        <dbReference type="PROSITE-ProRule" id="PRU01240"/>
    </source>
</evidence>
<evidence type="ECO:0000256" key="4">
    <source>
        <dbReference type="ARBA" id="ARBA00022825"/>
    </source>
</evidence>
<dbReference type="PANTHER" id="PTHR43806:SF11">
    <property type="entry name" value="CEREVISIN-RELATED"/>
    <property type="match status" value="1"/>
</dbReference>
<keyword evidence="7" id="KW-0732">Signal</keyword>
<dbReference type="GO" id="GO:0005773">
    <property type="term" value="C:vacuole"/>
    <property type="evidence" value="ECO:0007669"/>
    <property type="project" value="GOC"/>
</dbReference>
<dbReference type="FunFam" id="3.40.50.200:FF:000007">
    <property type="entry name" value="Subtilisin-like serine protease"/>
    <property type="match status" value="1"/>
</dbReference>
<dbReference type="GO" id="GO:0030435">
    <property type="term" value="P:sporulation resulting in formation of a cellular spore"/>
    <property type="evidence" value="ECO:0007669"/>
    <property type="project" value="EnsemblFungi"/>
</dbReference>
<feature type="signal peptide" evidence="7">
    <location>
        <begin position="1"/>
        <end position="18"/>
    </location>
</feature>
<dbReference type="PRINTS" id="PR00723">
    <property type="entry name" value="SUBTILISIN"/>
</dbReference>
<comment type="similarity">
    <text evidence="1 5 6">Belongs to the peptidase S8 family.</text>
</comment>
<dbReference type="Gene3D" id="3.40.50.200">
    <property type="entry name" value="Peptidase S8/S53 domain"/>
    <property type="match status" value="1"/>
</dbReference>
<feature type="domain" description="Peptidase S8/S53" evidence="8">
    <location>
        <begin position="221"/>
        <end position="471"/>
    </location>
</feature>
<dbReference type="EMBL" id="KV454212">
    <property type="protein sequence ID" value="ODQ58381.1"/>
    <property type="molecule type" value="Genomic_DNA"/>
</dbReference>
<dbReference type="Pfam" id="PF00082">
    <property type="entry name" value="Peptidase_S8"/>
    <property type="match status" value="1"/>
</dbReference>
<gene>
    <name evidence="10" type="ORF">WICANDRAFT_64521</name>
</gene>
<keyword evidence="4 5" id="KW-0720">Serine protease</keyword>
<dbReference type="PROSITE" id="PS00136">
    <property type="entry name" value="SUBTILASE_ASP"/>
    <property type="match status" value="1"/>
</dbReference>
<dbReference type="Proteomes" id="UP000094112">
    <property type="component" value="Unassembled WGS sequence"/>
</dbReference>
<feature type="chain" id="PRO_5009133600" evidence="7">
    <location>
        <begin position="19"/>
        <end position="543"/>
    </location>
</feature>
<dbReference type="GO" id="GO:0004252">
    <property type="term" value="F:serine-type endopeptidase activity"/>
    <property type="evidence" value="ECO:0007669"/>
    <property type="project" value="UniProtKB-UniRule"/>
</dbReference>
<dbReference type="InterPro" id="IPR015500">
    <property type="entry name" value="Peptidase_S8_subtilisin-rel"/>
</dbReference>
<keyword evidence="3 5" id="KW-0378">Hydrolase</keyword>
<dbReference type="GeneID" id="30201000"/>
<dbReference type="InterPro" id="IPR034193">
    <property type="entry name" value="PCSK9_ProteinaseK-like"/>
</dbReference>
<dbReference type="InterPro" id="IPR022398">
    <property type="entry name" value="Peptidase_S8_His-AS"/>
</dbReference>
<accession>A0A1E3NYT7</accession>
<dbReference type="InterPro" id="IPR036852">
    <property type="entry name" value="Peptidase_S8/S53_dom_sf"/>
</dbReference>
<evidence type="ECO:0000256" key="1">
    <source>
        <dbReference type="ARBA" id="ARBA00011073"/>
    </source>
</evidence>
<feature type="active site" description="Charge relay system" evidence="5">
    <location>
        <position position="230"/>
    </location>
</feature>
<name>A0A1E3NYT7_WICAA</name>
<evidence type="ECO:0000259" key="8">
    <source>
        <dbReference type="Pfam" id="PF00082"/>
    </source>
</evidence>
<feature type="active site" description="Charge relay system" evidence="5">
    <location>
        <position position="424"/>
    </location>
</feature>
<dbReference type="InterPro" id="IPR023828">
    <property type="entry name" value="Peptidase_S8_Ser-AS"/>
</dbReference>
<dbReference type="CDD" id="cd04077">
    <property type="entry name" value="Peptidases_S8_PCSK9_ProteinaseK_like"/>
    <property type="match status" value="1"/>
</dbReference>
<keyword evidence="11" id="KW-1185">Reference proteome</keyword>
<dbReference type="OrthoDB" id="206201at2759"/>
<dbReference type="AlphaFoldDB" id="A0A1E3NYT7"/>
<evidence type="ECO:0000256" key="3">
    <source>
        <dbReference type="ARBA" id="ARBA00022801"/>
    </source>
</evidence>
<dbReference type="PROSITE" id="PS51892">
    <property type="entry name" value="SUBTILASE"/>
    <property type="match status" value="1"/>
</dbReference>